<dbReference type="InterPro" id="IPR001387">
    <property type="entry name" value="Cro/C1-type_HTH"/>
</dbReference>
<comment type="caution">
    <text evidence="2">The sequence shown here is derived from an EMBL/GenBank/DDBJ whole genome shotgun (WGS) entry which is preliminary data.</text>
</comment>
<proteinExistence type="predicted"/>
<dbReference type="RefSeq" id="WP_251914529.1">
    <property type="nucleotide sequence ID" value="NZ_JAMRXG010000009.1"/>
</dbReference>
<dbReference type="Gene3D" id="1.10.260.40">
    <property type="entry name" value="lambda repressor-like DNA-binding domains"/>
    <property type="match status" value="1"/>
</dbReference>
<evidence type="ECO:0000313" key="3">
    <source>
        <dbReference type="Proteomes" id="UP001139157"/>
    </source>
</evidence>
<dbReference type="InterPro" id="IPR010982">
    <property type="entry name" value="Lambda_DNA-bd_dom_sf"/>
</dbReference>
<feature type="domain" description="HTH cro/C1-type" evidence="1">
    <location>
        <begin position="19"/>
        <end position="73"/>
    </location>
</feature>
<sequence>MAANAREAGWFTRAVASQLRAQLGVRKLRQADLVRATGIPKATLSSLLSGDTAIDLEQMRKIANALGIEVADIWTAAEQQGDPDVGGEDIYLADGTLNPLYTRGVPESDKHIEELVKRRRSDPDG</sequence>
<dbReference type="GO" id="GO:0003677">
    <property type="term" value="F:DNA binding"/>
    <property type="evidence" value="ECO:0007669"/>
    <property type="project" value="InterPro"/>
</dbReference>
<dbReference type="AlphaFoldDB" id="A0A9X2IZN4"/>
<dbReference type="EMBL" id="JAMRXG010000009">
    <property type="protein sequence ID" value="MCM6776230.1"/>
    <property type="molecule type" value="Genomic_DNA"/>
</dbReference>
<dbReference type="Pfam" id="PF13443">
    <property type="entry name" value="HTH_26"/>
    <property type="match status" value="1"/>
</dbReference>
<accession>A0A9X2IZN4</accession>
<organism evidence="2 3">
    <name type="scientific">Nocardia pulmonis</name>
    <dbReference type="NCBI Taxonomy" id="2951408"/>
    <lineage>
        <taxon>Bacteria</taxon>
        <taxon>Bacillati</taxon>
        <taxon>Actinomycetota</taxon>
        <taxon>Actinomycetes</taxon>
        <taxon>Mycobacteriales</taxon>
        <taxon>Nocardiaceae</taxon>
        <taxon>Nocardia</taxon>
    </lineage>
</organism>
<evidence type="ECO:0000313" key="2">
    <source>
        <dbReference type="EMBL" id="MCM6776230.1"/>
    </source>
</evidence>
<dbReference type="Proteomes" id="UP001139157">
    <property type="component" value="Unassembled WGS sequence"/>
</dbReference>
<dbReference type="SUPFAM" id="SSF47413">
    <property type="entry name" value="lambda repressor-like DNA-binding domains"/>
    <property type="match status" value="1"/>
</dbReference>
<dbReference type="SMART" id="SM00530">
    <property type="entry name" value="HTH_XRE"/>
    <property type="match status" value="1"/>
</dbReference>
<keyword evidence="3" id="KW-1185">Reference proteome</keyword>
<gene>
    <name evidence="2" type="ORF">NDR86_22350</name>
</gene>
<evidence type="ECO:0000259" key="1">
    <source>
        <dbReference type="PROSITE" id="PS50943"/>
    </source>
</evidence>
<name>A0A9X2IZN4_9NOCA</name>
<protein>
    <submittedName>
        <fullName evidence="2">Helix-turn-helix domain-containing protein</fullName>
    </submittedName>
</protein>
<dbReference type="PROSITE" id="PS50943">
    <property type="entry name" value="HTH_CROC1"/>
    <property type="match status" value="1"/>
</dbReference>
<dbReference type="CDD" id="cd00093">
    <property type="entry name" value="HTH_XRE"/>
    <property type="match status" value="1"/>
</dbReference>
<reference evidence="2" key="1">
    <citation type="submission" date="2022-06" db="EMBL/GenBank/DDBJ databases">
        <title>Novel species in genus nocardia.</title>
        <authorList>
            <person name="Li F."/>
        </authorList>
    </citation>
    <scope>NUCLEOTIDE SEQUENCE</scope>
    <source>
        <strain evidence="2">CDC141</strain>
    </source>
</reference>